<dbReference type="PROSITE" id="PS51387">
    <property type="entry name" value="FAD_PCMH"/>
    <property type="match status" value="2"/>
</dbReference>
<feature type="chain" id="PRO_5003340389" description="FAD-binding PCMH-type domain-containing protein" evidence="7">
    <location>
        <begin position="26"/>
        <end position="1155"/>
    </location>
</feature>
<dbReference type="Gene3D" id="3.40.462.20">
    <property type="match status" value="2"/>
</dbReference>
<dbReference type="InterPro" id="IPR036318">
    <property type="entry name" value="FAD-bd_PCMH-like_sf"/>
</dbReference>
<evidence type="ECO:0000256" key="4">
    <source>
        <dbReference type="ARBA" id="ARBA00022729"/>
    </source>
</evidence>
<evidence type="ECO:0000313" key="10">
    <source>
        <dbReference type="Proteomes" id="UP000009183"/>
    </source>
</evidence>
<dbReference type="EMBL" id="FN594956">
    <property type="protein sequence ID" value="CCB44104.1"/>
    <property type="molecule type" value="Genomic_DNA"/>
</dbReference>
<dbReference type="PANTHER" id="PTHR32448">
    <property type="entry name" value="OS08G0158400 PROTEIN"/>
    <property type="match status" value="1"/>
</dbReference>
<dbReference type="Proteomes" id="UP000009183">
    <property type="component" value="Chromosome 18"/>
</dbReference>
<dbReference type="InterPro" id="IPR016166">
    <property type="entry name" value="FAD-bd_PCMH"/>
</dbReference>
<dbReference type="Pfam" id="PF01565">
    <property type="entry name" value="FAD_binding_4"/>
    <property type="match status" value="2"/>
</dbReference>
<evidence type="ECO:0000259" key="8">
    <source>
        <dbReference type="PROSITE" id="PS51387"/>
    </source>
</evidence>
<evidence type="ECO:0000256" key="7">
    <source>
        <dbReference type="SAM" id="SignalP"/>
    </source>
</evidence>
<evidence type="ECO:0000256" key="5">
    <source>
        <dbReference type="ARBA" id="ARBA00022827"/>
    </source>
</evidence>
<feature type="domain" description="FAD-binding PCMH-type" evidence="8">
    <location>
        <begin position="73"/>
        <end position="249"/>
    </location>
</feature>
<evidence type="ECO:0000256" key="2">
    <source>
        <dbReference type="ARBA" id="ARBA00005466"/>
    </source>
</evidence>
<dbReference type="Gene3D" id="3.30.465.10">
    <property type="match status" value="2"/>
</dbReference>
<dbReference type="InterPro" id="IPR012951">
    <property type="entry name" value="BBE"/>
</dbReference>
<dbReference type="eggNOG" id="ENOG502QVGN">
    <property type="taxonomic scope" value="Eukaryota"/>
</dbReference>
<accession>F6GVW9</accession>
<dbReference type="Gene3D" id="3.30.43.10">
    <property type="entry name" value="Uridine Diphospho-n-acetylenolpyruvylglucosamine Reductase, domain 2"/>
    <property type="match status" value="3"/>
</dbReference>
<keyword evidence="5" id="KW-0274">FAD</keyword>
<dbReference type="InterPro" id="IPR016169">
    <property type="entry name" value="FAD-bd_PCMH_sub2"/>
</dbReference>
<keyword evidence="6" id="KW-0325">Glycoprotein</keyword>
<feature type="signal peptide" evidence="7">
    <location>
        <begin position="1"/>
        <end position="25"/>
    </location>
</feature>
<feature type="domain" description="FAD-binding PCMH-type" evidence="8">
    <location>
        <begin position="637"/>
        <end position="848"/>
    </location>
</feature>
<dbReference type="InterPro" id="IPR016167">
    <property type="entry name" value="FAD-bd_PCMH_sub1"/>
</dbReference>
<dbReference type="AlphaFoldDB" id="F6GVW9"/>
<proteinExistence type="inferred from homology"/>
<dbReference type="SUPFAM" id="SSF56176">
    <property type="entry name" value="FAD-binding/transporter-associated domain-like"/>
    <property type="match status" value="3"/>
</dbReference>
<gene>
    <name evidence="9" type="ordered locus">VIT_18s0089g01200</name>
</gene>
<keyword evidence="3" id="KW-0285">Flavoprotein</keyword>
<dbReference type="InterPro" id="IPR006094">
    <property type="entry name" value="Oxid_FAD_bind_N"/>
</dbReference>
<dbReference type="InParanoid" id="F6GVW9"/>
<reference evidence="10" key="1">
    <citation type="journal article" date="2007" name="Nature">
        <title>The grapevine genome sequence suggests ancestral hexaploidization in major angiosperm phyla.</title>
        <authorList>
            <consortium name="The French-Italian Public Consortium for Grapevine Genome Characterization."/>
            <person name="Jaillon O."/>
            <person name="Aury J.-M."/>
            <person name="Noel B."/>
            <person name="Policriti A."/>
            <person name="Clepet C."/>
            <person name="Casagrande A."/>
            <person name="Choisne N."/>
            <person name="Aubourg S."/>
            <person name="Vitulo N."/>
            <person name="Jubin C."/>
            <person name="Vezzi A."/>
            <person name="Legeai F."/>
            <person name="Hugueney P."/>
            <person name="Dasilva C."/>
            <person name="Horner D."/>
            <person name="Mica E."/>
            <person name="Jublot D."/>
            <person name="Poulain J."/>
            <person name="Bruyere C."/>
            <person name="Billault A."/>
            <person name="Segurens B."/>
            <person name="Gouyvenoux M."/>
            <person name="Ugarte E."/>
            <person name="Cattonaro F."/>
            <person name="Anthouard V."/>
            <person name="Vico V."/>
            <person name="Del Fabbro C."/>
            <person name="Alaux M."/>
            <person name="Di Gaspero G."/>
            <person name="Dumas V."/>
            <person name="Felice N."/>
            <person name="Paillard S."/>
            <person name="Juman I."/>
            <person name="Moroldo M."/>
            <person name="Scalabrin S."/>
            <person name="Canaguier A."/>
            <person name="Le Clainche I."/>
            <person name="Malacrida G."/>
            <person name="Durand E."/>
            <person name="Pesole G."/>
            <person name="Laucou V."/>
            <person name="Chatelet P."/>
            <person name="Merdinoglu D."/>
            <person name="Delledonne M."/>
            <person name="Pezzotti M."/>
            <person name="Lecharny A."/>
            <person name="Scarpelli C."/>
            <person name="Artiguenave F."/>
            <person name="Pe M.E."/>
            <person name="Valle G."/>
            <person name="Morgante M."/>
            <person name="Caboche M."/>
            <person name="Adam-Blondon A.-F."/>
            <person name="Weissenbach J."/>
            <person name="Quetier F."/>
            <person name="Wincker P."/>
        </authorList>
    </citation>
    <scope>NUCLEOTIDE SEQUENCE [LARGE SCALE GENOMIC DNA]</scope>
    <source>
        <strain evidence="10">cv. Pinot noir / PN40024</strain>
    </source>
</reference>
<dbReference type="PaxDb" id="29760-VIT_18s0089g01200.t01"/>
<comment type="cofactor">
    <cofactor evidence="1">
        <name>FAD</name>
        <dbReference type="ChEBI" id="CHEBI:57692"/>
    </cofactor>
</comment>
<dbReference type="Pfam" id="PF08031">
    <property type="entry name" value="BBE"/>
    <property type="match status" value="2"/>
</dbReference>
<dbReference type="GO" id="GO:0016491">
    <property type="term" value="F:oxidoreductase activity"/>
    <property type="evidence" value="ECO:0007669"/>
    <property type="project" value="InterPro"/>
</dbReference>
<evidence type="ECO:0000256" key="6">
    <source>
        <dbReference type="ARBA" id="ARBA00023180"/>
    </source>
</evidence>
<comment type="similarity">
    <text evidence="2">Belongs to the oxygen-dependent FAD-linked oxidoreductase family.</text>
</comment>
<keyword evidence="10" id="KW-1185">Reference proteome</keyword>
<sequence length="1155" mass="128104">MVKSLGNLHFLFILTFIAFVVACFCEPTDLISSCLTRHNVNNFTVLPHKQNESPAYYRLLNFSIQNLRYAVPTAPKPVAIVLPQSREQLVNTVSCCREGLFEIRVRCGGHSYEGTSSVVLDGNPFVIIDMMSLNQVLVDLESETAWVEGGATLGETYYAVAEASNVHGFSAGSCPTVGVGGHISGGGFGLLSRKYGLAADNVVDALLIDADGRLVDREAMGEDVFWAIRGGGGGVWGIVYAWRIKLLKVPEIVTSCIMSRTGTKLHVAELVHKWQFIAPRLEPSFYLSVFVGAGLLGGKETGVSASFKGFYLGSRSKAMSILNQVFPELGIEIEECREMSWIESIAYFGDLAEGSSISELRNRYLQAKLYFKAKSDYVRTPISMKGLRTALDTLEKEPKGYVILDPYGGEMERIGSDAIAFPHRKGNLFAIQYMVAWEEDSLMSYKYIDWIRGFYKSMTPHVSWGPRAAYVNYMDLDLGVMEMVNSSFSSGDPVEIARAWGEKYFLNNYESVFDNLMLYIGWPCAFISPCFCPQLLILYVINLGVKSHLLSIVSTSISIRRSIAMVKYLGNPHSLFIITFIAFVVPCFCDPTDIISSCLIRHNVYNFTLLPHNGSQSPDYYRLLNFSLQNLRYAVPTAPKPVAIAIPQSLKQLVNSMRCCREGWYEFRVRCGGHSYEGISSVVPDGNPFVIIDMMSLNQVSVDVRCGGHSYEGISSVVPDGNPFVIIDMMSLNQVSVDVESETAWVEGGATLGETYYAVAEASNVHGFSAGSCPTVGVGGHIAGGGFGLLSRKYGLAADNVVDALLIDADGRVLDRKAMGEDVFWAIRGGGGGDWGIVYAWKIKLLKVPETVTSCIMSRTRTKLHVAELVHKWQFIAPRLEPSFYLSVFVGAGLQGVDEETGVSASFKGFYLGSRNEAMSILNRVFPELGVEKEDCREMSWIESILYFSGLPNGSSISELRNRYLEDKLYFKAKSDYVRTPISMEGLVTALDILEMEPKGSVVLDPYGGEMEKISSDALPFPHRKGNLFSIQYMVAWEEDSTAMSNKYIDWIRGFYKWMMPYVSQGPRAAYVNYMDLDLGQMNSSISSNDPVEAARDWGEKYFLNNYDRLVKVKTCIDPDNVFNNQQGIPPMPTARLNNRSEGLGVSERCMVVSY</sequence>
<name>F6GVW9_VITVI</name>
<dbReference type="GO" id="GO:0071949">
    <property type="term" value="F:FAD binding"/>
    <property type="evidence" value="ECO:0007669"/>
    <property type="project" value="InterPro"/>
</dbReference>
<dbReference type="PROSITE" id="PS51257">
    <property type="entry name" value="PROKAR_LIPOPROTEIN"/>
    <property type="match status" value="1"/>
</dbReference>
<evidence type="ECO:0000256" key="3">
    <source>
        <dbReference type="ARBA" id="ARBA00022630"/>
    </source>
</evidence>
<dbReference type="STRING" id="29760.F6GVW9"/>
<evidence type="ECO:0000313" key="9">
    <source>
        <dbReference type="EMBL" id="CCB44104.1"/>
    </source>
</evidence>
<protein>
    <recommendedName>
        <fullName evidence="8">FAD-binding PCMH-type domain-containing protein</fullName>
    </recommendedName>
</protein>
<keyword evidence="4 7" id="KW-0732">Signal</keyword>
<dbReference type="SMR" id="F6GVW9"/>
<evidence type="ECO:0000256" key="1">
    <source>
        <dbReference type="ARBA" id="ARBA00001974"/>
    </source>
</evidence>
<organism evidence="9 10">
    <name type="scientific">Vitis vinifera</name>
    <name type="common">Grape</name>
    <dbReference type="NCBI Taxonomy" id="29760"/>
    <lineage>
        <taxon>Eukaryota</taxon>
        <taxon>Viridiplantae</taxon>
        <taxon>Streptophyta</taxon>
        <taxon>Embryophyta</taxon>
        <taxon>Tracheophyta</taxon>
        <taxon>Spermatophyta</taxon>
        <taxon>Magnoliopsida</taxon>
        <taxon>eudicotyledons</taxon>
        <taxon>Gunneridae</taxon>
        <taxon>Pentapetalae</taxon>
        <taxon>rosids</taxon>
        <taxon>Vitales</taxon>
        <taxon>Vitaceae</taxon>
        <taxon>Viteae</taxon>
        <taxon>Vitis</taxon>
    </lineage>
</organism>
<dbReference type="HOGENOM" id="CLU_008585_1_0_1"/>